<reference evidence="1" key="1">
    <citation type="journal article" date="2019" name="bioRxiv">
        <title>The Genome of the Zebra Mussel, Dreissena polymorpha: A Resource for Invasive Species Research.</title>
        <authorList>
            <person name="McCartney M.A."/>
            <person name="Auch B."/>
            <person name="Kono T."/>
            <person name="Mallez S."/>
            <person name="Zhang Y."/>
            <person name="Obille A."/>
            <person name="Becker A."/>
            <person name="Abrahante J.E."/>
            <person name="Garbe J."/>
            <person name="Badalamenti J.P."/>
            <person name="Herman A."/>
            <person name="Mangelson H."/>
            <person name="Liachko I."/>
            <person name="Sullivan S."/>
            <person name="Sone E.D."/>
            <person name="Koren S."/>
            <person name="Silverstein K.A.T."/>
            <person name="Beckman K.B."/>
            <person name="Gohl D.M."/>
        </authorList>
    </citation>
    <scope>NUCLEOTIDE SEQUENCE</scope>
    <source>
        <strain evidence="1">Duluth1</strain>
        <tissue evidence="1">Whole animal</tissue>
    </source>
</reference>
<accession>A0A9D4C4N9</accession>
<name>A0A9D4C4N9_DREPO</name>
<proteinExistence type="predicted"/>
<evidence type="ECO:0000313" key="1">
    <source>
        <dbReference type="EMBL" id="KAH3717061.1"/>
    </source>
</evidence>
<dbReference type="AlphaFoldDB" id="A0A9D4C4N9"/>
<comment type="caution">
    <text evidence="1">The sequence shown here is derived from an EMBL/GenBank/DDBJ whole genome shotgun (WGS) entry which is preliminary data.</text>
</comment>
<evidence type="ECO:0000313" key="2">
    <source>
        <dbReference type="Proteomes" id="UP000828390"/>
    </source>
</evidence>
<keyword evidence="2" id="KW-1185">Reference proteome</keyword>
<reference evidence="1" key="2">
    <citation type="submission" date="2020-11" db="EMBL/GenBank/DDBJ databases">
        <authorList>
            <person name="McCartney M.A."/>
            <person name="Auch B."/>
            <person name="Kono T."/>
            <person name="Mallez S."/>
            <person name="Becker A."/>
            <person name="Gohl D.M."/>
            <person name="Silverstein K.A.T."/>
            <person name="Koren S."/>
            <person name="Bechman K.B."/>
            <person name="Herman A."/>
            <person name="Abrahante J.E."/>
            <person name="Garbe J."/>
        </authorList>
    </citation>
    <scope>NUCLEOTIDE SEQUENCE</scope>
    <source>
        <strain evidence="1">Duluth1</strain>
        <tissue evidence="1">Whole animal</tissue>
    </source>
</reference>
<gene>
    <name evidence="1" type="ORF">DPMN_059841</name>
</gene>
<dbReference type="Proteomes" id="UP000828390">
    <property type="component" value="Unassembled WGS sequence"/>
</dbReference>
<sequence length="86" mass="9885">MLFENENAYFYNARALNTLSLLSNESQAYLFLLFSLFQRPCRFQQRSLTPAFAAHVAPPARNECKPIFALTTTSLYLAVIHSRLRV</sequence>
<organism evidence="1 2">
    <name type="scientific">Dreissena polymorpha</name>
    <name type="common">Zebra mussel</name>
    <name type="synonym">Mytilus polymorpha</name>
    <dbReference type="NCBI Taxonomy" id="45954"/>
    <lineage>
        <taxon>Eukaryota</taxon>
        <taxon>Metazoa</taxon>
        <taxon>Spiralia</taxon>
        <taxon>Lophotrochozoa</taxon>
        <taxon>Mollusca</taxon>
        <taxon>Bivalvia</taxon>
        <taxon>Autobranchia</taxon>
        <taxon>Heteroconchia</taxon>
        <taxon>Euheterodonta</taxon>
        <taxon>Imparidentia</taxon>
        <taxon>Neoheterodontei</taxon>
        <taxon>Myida</taxon>
        <taxon>Dreissenoidea</taxon>
        <taxon>Dreissenidae</taxon>
        <taxon>Dreissena</taxon>
    </lineage>
</organism>
<protein>
    <submittedName>
        <fullName evidence="1">Uncharacterized protein</fullName>
    </submittedName>
</protein>
<dbReference type="EMBL" id="JAIWYP010000013">
    <property type="protein sequence ID" value="KAH3717061.1"/>
    <property type="molecule type" value="Genomic_DNA"/>
</dbReference>